<feature type="domain" description="Oxidoreductase molybdopterin-binding" evidence="1">
    <location>
        <begin position="49"/>
        <end position="192"/>
    </location>
</feature>
<dbReference type="EMBL" id="MLJW01000107">
    <property type="protein sequence ID" value="OIQ99349.1"/>
    <property type="molecule type" value="Genomic_DNA"/>
</dbReference>
<protein>
    <submittedName>
        <fullName evidence="2">Sulfoxide reductase catalytic subunit YedY</fullName>
        <ecNumber evidence="2">1.8.-.-</ecNumber>
    </submittedName>
</protein>
<dbReference type="InterPro" id="IPR000572">
    <property type="entry name" value="OxRdtase_Mopterin-bd_dom"/>
</dbReference>
<dbReference type="InterPro" id="IPR036374">
    <property type="entry name" value="OxRdtase_Mopterin-bd_sf"/>
</dbReference>
<keyword evidence="2" id="KW-0560">Oxidoreductase</keyword>
<comment type="caution">
    <text evidence="2">The sequence shown here is derived from an EMBL/GenBank/DDBJ whole genome shotgun (WGS) entry which is preliminary data.</text>
</comment>
<dbReference type="GO" id="GO:0016491">
    <property type="term" value="F:oxidoreductase activity"/>
    <property type="evidence" value="ECO:0007669"/>
    <property type="project" value="UniProtKB-KW"/>
</dbReference>
<dbReference type="PANTHER" id="PTHR43032:SF4">
    <property type="entry name" value="OXIDOREDUCTASE MOLYBDOPTERIN-BINDING DOMAIN-CONTAINING PROTEIN"/>
    <property type="match status" value="1"/>
</dbReference>
<dbReference type="PANTHER" id="PTHR43032">
    <property type="entry name" value="PROTEIN-METHIONINE-SULFOXIDE REDUCTASE"/>
    <property type="match status" value="1"/>
</dbReference>
<dbReference type="Gene3D" id="3.90.420.10">
    <property type="entry name" value="Oxidoreductase, molybdopterin-binding domain"/>
    <property type="match status" value="1"/>
</dbReference>
<dbReference type="EC" id="1.8.-.-" evidence="2"/>
<sequence length="212" mass="24153">MPDWKKLIEGKIALAKRGLMPGKVHANVRVPAGQTEVKNFPVLDMGIKPNVAKEEWSLRVYGLVEHEVKLDWATFQALPQVTDVSDFHCVTRWSQLDMDWQGVRAQEILALAMPLESAKFVTLHSYDGYTTNVPLEALLDDDVIVAHSVLGQPLTREHGGPVRMVVPKRYAWKSAKWLKAIELHAEDRPGFWEVRGYHNDADPFKEQRFSDE</sequence>
<name>A0A1J5SGQ5_9ZZZZ</name>
<organism evidence="2">
    <name type="scientific">mine drainage metagenome</name>
    <dbReference type="NCBI Taxonomy" id="410659"/>
    <lineage>
        <taxon>unclassified sequences</taxon>
        <taxon>metagenomes</taxon>
        <taxon>ecological metagenomes</taxon>
    </lineage>
</organism>
<dbReference type="CDD" id="cd02109">
    <property type="entry name" value="arch_bact_SO_family_Moco"/>
    <property type="match status" value="1"/>
</dbReference>
<gene>
    <name evidence="2" type="primary">yedY_3</name>
    <name evidence="2" type="ORF">GALL_185860</name>
</gene>
<reference evidence="2" key="1">
    <citation type="submission" date="2016-10" db="EMBL/GenBank/DDBJ databases">
        <title>Sequence of Gallionella enrichment culture.</title>
        <authorList>
            <person name="Poehlein A."/>
            <person name="Muehling M."/>
            <person name="Daniel R."/>
        </authorList>
    </citation>
    <scope>NUCLEOTIDE SEQUENCE</scope>
</reference>
<evidence type="ECO:0000259" key="1">
    <source>
        <dbReference type="Pfam" id="PF00174"/>
    </source>
</evidence>
<accession>A0A1J5SGQ5</accession>
<dbReference type="AlphaFoldDB" id="A0A1J5SGQ5"/>
<dbReference type="Pfam" id="PF00174">
    <property type="entry name" value="Oxidored_molyb"/>
    <property type="match status" value="1"/>
</dbReference>
<evidence type="ECO:0000313" key="2">
    <source>
        <dbReference type="EMBL" id="OIQ99349.1"/>
    </source>
</evidence>
<dbReference type="SUPFAM" id="SSF56524">
    <property type="entry name" value="Oxidoreductase molybdopterin-binding domain"/>
    <property type="match status" value="1"/>
</dbReference>
<proteinExistence type="predicted"/>